<dbReference type="SUPFAM" id="SSF51621">
    <property type="entry name" value="Phosphoenolpyruvate/pyruvate domain"/>
    <property type="match status" value="1"/>
</dbReference>
<name>A0A7J5BFJ3_9MICO</name>
<sequence>MTQPATSPVENAAGRTNSDSVGSDNAISNSAARDLPTSDSVTAAIAPEYARTWLMRSGRPAVTSAWDATAADALVIDLEDAVPPTEKQAARDALVAAFASGRRAWVRINAFGSGQWCADVEELAALDNPGSLLGVVLAKTEAPEQVARTVATLPGVLVVPLIESARGLQQVDAIAEVGGVLRLGFGSGDFRRDTGFSVADHVLGHARSRITVASAAVGLPGPIDGGARGTDEPALRSQAVNALDFGFEGKFVIDEAQVLPLNQAFAPTPAAVQSARKLIATLDPENPATGDDAPQLGFAHRILTRAAAYGLTEAASRE</sequence>
<dbReference type="GO" id="GO:0016829">
    <property type="term" value="F:lyase activity"/>
    <property type="evidence" value="ECO:0007669"/>
    <property type="project" value="UniProtKB-KW"/>
</dbReference>
<evidence type="ECO:0000256" key="2">
    <source>
        <dbReference type="ARBA" id="ARBA00022723"/>
    </source>
</evidence>
<dbReference type="EMBL" id="WBKB01000001">
    <property type="protein sequence ID" value="KAB1645046.1"/>
    <property type="molecule type" value="Genomic_DNA"/>
</dbReference>
<comment type="caution">
    <text evidence="6">The sequence shown here is derived from an EMBL/GenBank/DDBJ whole genome shotgun (WGS) entry which is preliminary data.</text>
</comment>
<dbReference type="Pfam" id="PF03328">
    <property type="entry name" value="HpcH_HpaI"/>
    <property type="match status" value="1"/>
</dbReference>
<dbReference type="OrthoDB" id="4322898at2"/>
<accession>A0A7J5BFJ3</accession>
<keyword evidence="2" id="KW-0479">Metal-binding</keyword>
<evidence type="ECO:0000313" key="7">
    <source>
        <dbReference type="Proteomes" id="UP000433493"/>
    </source>
</evidence>
<evidence type="ECO:0000256" key="4">
    <source>
        <dbReference type="SAM" id="MobiDB-lite"/>
    </source>
</evidence>
<evidence type="ECO:0000313" key="6">
    <source>
        <dbReference type="EMBL" id="KAB1645046.1"/>
    </source>
</evidence>
<keyword evidence="6" id="KW-0456">Lyase</keyword>
<evidence type="ECO:0000259" key="5">
    <source>
        <dbReference type="Pfam" id="PF03328"/>
    </source>
</evidence>
<dbReference type="Proteomes" id="UP000433493">
    <property type="component" value="Unassembled WGS sequence"/>
</dbReference>
<dbReference type="AlphaFoldDB" id="A0A7J5BFJ3"/>
<comment type="cofactor">
    <cofactor evidence="1">
        <name>Mg(2+)</name>
        <dbReference type="ChEBI" id="CHEBI:18420"/>
    </cofactor>
</comment>
<dbReference type="InterPro" id="IPR005000">
    <property type="entry name" value="Aldolase/citrate-lyase_domain"/>
</dbReference>
<feature type="region of interest" description="Disordered" evidence="4">
    <location>
        <begin position="1"/>
        <end position="38"/>
    </location>
</feature>
<dbReference type="GO" id="GO:0006107">
    <property type="term" value="P:oxaloacetate metabolic process"/>
    <property type="evidence" value="ECO:0007669"/>
    <property type="project" value="TreeGrafter"/>
</dbReference>
<dbReference type="PANTHER" id="PTHR32308:SF10">
    <property type="entry name" value="CITRATE LYASE SUBUNIT BETA"/>
    <property type="match status" value="1"/>
</dbReference>
<keyword evidence="3" id="KW-0460">Magnesium</keyword>
<dbReference type="GO" id="GO:0000287">
    <property type="term" value="F:magnesium ion binding"/>
    <property type="evidence" value="ECO:0007669"/>
    <property type="project" value="TreeGrafter"/>
</dbReference>
<keyword evidence="7" id="KW-1185">Reference proteome</keyword>
<dbReference type="InterPro" id="IPR040442">
    <property type="entry name" value="Pyrv_kinase-like_dom_sf"/>
</dbReference>
<dbReference type="PANTHER" id="PTHR32308">
    <property type="entry name" value="LYASE BETA SUBUNIT, PUTATIVE (AFU_ORTHOLOGUE AFUA_4G13030)-RELATED"/>
    <property type="match status" value="1"/>
</dbReference>
<protein>
    <submittedName>
        <fullName evidence="6">CoA ester lyase</fullName>
    </submittedName>
</protein>
<dbReference type="InterPro" id="IPR015813">
    <property type="entry name" value="Pyrv/PenolPyrv_kinase-like_dom"/>
</dbReference>
<evidence type="ECO:0000256" key="3">
    <source>
        <dbReference type="ARBA" id="ARBA00022842"/>
    </source>
</evidence>
<organism evidence="6 7">
    <name type="scientific">Gulosibacter chungangensis</name>
    <dbReference type="NCBI Taxonomy" id="979746"/>
    <lineage>
        <taxon>Bacteria</taxon>
        <taxon>Bacillati</taxon>
        <taxon>Actinomycetota</taxon>
        <taxon>Actinomycetes</taxon>
        <taxon>Micrococcales</taxon>
        <taxon>Microbacteriaceae</taxon>
        <taxon>Gulosibacter</taxon>
    </lineage>
</organism>
<gene>
    <name evidence="6" type="ORF">F8O05_01980</name>
</gene>
<reference evidence="6 7" key="1">
    <citation type="submission" date="2019-09" db="EMBL/GenBank/DDBJ databases">
        <title>Phylogeny of genus Pseudoclavibacter and closely related genus.</title>
        <authorList>
            <person name="Li Y."/>
        </authorList>
    </citation>
    <scope>NUCLEOTIDE SEQUENCE [LARGE SCALE GENOMIC DNA]</scope>
    <source>
        <strain evidence="6 7">KCTC 13959</strain>
    </source>
</reference>
<feature type="domain" description="HpcH/HpaI aldolase/citrate lyase" evidence="5">
    <location>
        <begin position="58"/>
        <end position="253"/>
    </location>
</feature>
<dbReference type="RefSeq" id="WP_158051056.1">
    <property type="nucleotide sequence ID" value="NZ_WBKB01000001.1"/>
</dbReference>
<dbReference type="Gene3D" id="3.20.20.60">
    <property type="entry name" value="Phosphoenolpyruvate-binding domains"/>
    <property type="match status" value="1"/>
</dbReference>
<evidence type="ECO:0000256" key="1">
    <source>
        <dbReference type="ARBA" id="ARBA00001946"/>
    </source>
</evidence>
<proteinExistence type="predicted"/>